<dbReference type="InterPro" id="IPR016035">
    <property type="entry name" value="Acyl_Trfase/lysoPLipase"/>
</dbReference>
<evidence type="ECO:0000313" key="4">
    <source>
        <dbReference type="EMBL" id="RZU02992.1"/>
    </source>
</evidence>
<dbReference type="RefSeq" id="WP_130430703.1">
    <property type="nucleotide sequence ID" value="NZ_SHKP01000004.1"/>
</dbReference>
<feature type="active site" description="Proton acceptor" evidence="2">
    <location>
        <position position="236"/>
    </location>
</feature>
<protein>
    <submittedName>
        <fullName evidence="4">NTE family protein</fullName>
    </submittedName>
</protein>
<evidence type="ECO:0000256" key="2">
    <source>
        <dbReference type="PROSITE-ProRule" id="PRU01161"/>
    </source>
</evidence>
<dbReference type="GO" id="GO:0016787">
    <property type="term" value="F:hydrolase activity"/>
    <property type="evidence" value="ECO:0007669"/>
    <property type="project" value="UniProtKB-UniRule"/>
</dbReference>
<proteinExistence type="predicted"/>
<dbReference type="Proteomes" id="UP000293671">
    <property type="component" value="Unassembled WGS sequence"/>
</dbReference>
<feature type="short sequence motif" description="GXSXG" evidence="2">
    <location>
        <begin position="73"/>
        <end position="77"/>
    </location>
</feature>
<accession>A0A4Q7W162</accession>
<keyword evidence="2" id="KW-0442">Lipid degradation</keyword>
<dbReference type="Pfam" id="PF01734">
    <property type="entry name" value="Patatin"/>
    <property type="match status" value="1"/>
</dbReference>
<dbReference type="EMBL" id="SHKP01000004">
    <property type="protein sequence ID" value="RZU02992.1"/>
    <property type="molecule type" value="Genomic_DNA"/>
</dbReference>
<keyword evidence="1 2" id="KW-0443">Lipid metabolism</keyword>
<sequence>MTTSRKTAAATRGAAAKKVVARPAAKSGAGKARRRIAIACQGGGSQTAFTAGALCGLLEGGVNEDFEIVSISGTSGGAICAALVWYALHKGESPAWQRVYEFWRDNMATTPQEKALNRQIVGALRLSNAGAVPSLSTSPYSPWMQMLMHWSTHGLRPDFSDFRGLLEKHLDFDELRRWGALDARPVLLVGAVDVLSGKLARFSSRNEAVRVEQLLASAAVPDIFQAVEFDGGAYWDGLFSDNPPISEALQGQFVGEENIAQEIWVIKINPTTCAEVPQTASQISSRRNELIGNGSLFQQIEAIQLKNELYLAGAFNPAFARRLDIDGPVKIPKCFASDPDREYHIPFIEMSETLSSRLDYESKLDRDEAHIEAMIADGEQQAEVFLAARRAAMKRPR</sequence>
<dbReference type="InterPro" id="IPR002641">
    <property type="entry name" value="PNPLA_dom"/>
</dbReference>
<evidence type="ECO:0000256" key="1">
    <source>
        <dbReference type="ARBA" id="ARBA00023098"/>
    </source>
</evidence>
<feature type="active site" description="Nucleophile" evidence="2">
    <location>
        <position position="75"/>
    </location>
</feature>
<evidence type="ECO:0000313" key="5">
    <source>
        <dbReference type="Proteomes" id="UP000293671"/>
    </source>
</evidence>
<dbReference type="GO" id="GO:0016042">
    <property type="term" value="P:lipid catabolic process"/>
    <property type="evidence" value="ECO:0007669"/>
    <property type="project" value="UniProtKB-UniRule"/>
</dbReference>
<keyword evidence="5" id="KW-1185">Reference proteome</keyword>
<dbReference type="PROSITE" id="PS51635">
    <property type="entry name" value="PNPLA"/>
    <property type="match status" value="1"/>
</dbReference>
<name>A0A4Q7W162_9BURK</name>
<comment type="caution">
    <text evidence="4">The sequence shown here is derived from an EMBL/GenBank/DDBJ whole genome shotgun (WGS) entry which is preliminary data.</text>
</comment>
<dbReference type="OrthoDB" id="9770965at2"/>
<reference evidence="4 5" key="1">
    <citation type="submission" date="2019-02" db="EMBL/GenBank/DDBJ databases">
        <title>Genomic Encyclopedia of Type Strains, Phase IV (KMG-IV): sequencing the most valuable type-strain genomes for metagenomic binning, comparative biology and taxonomic classification.</title>
        <authorList>
            <person name="Goeker M."/>
        </authorList>
    </citation>
    <scope>NUCLEOTIDE SEQUENCE [LARGE SCALE GENOMIC DNA]</scope>
    <source>
        <strain evidence="4 5">DSM 19570</strain>
    </source>
</reference>
<organism evidence="4 5">
    <name type="scientific">Rivibacter subsaxonicus</name>
    <dbReference type="NCBI Taxonomy" id="457575"/>
    <lineage>
        <taxon>Bacteria</taxon>
        <taxon>Pseudomonadati</taxon>
        <taxon>Pseudomonadota</taxon>
        <taxon>Betaproteobacteria</taxon>
        <taxon>Burkholderiales</taxon>
        <taxon>Rivibacter</taxon>
    </lineage>
</organism>
<dbReference type="AlphaFoldDB" id="A0A4Q7W162"/>
<gene>
    <name evidence="4" type="ORF">EV670_1023</name>
</gene>
<keyword evidence="2" id="KW-0378">Hydrolase</keyword>
<evidence type="ECO:0000259" key="3">
    <source>
        <dbReference type="PROSITE" id="PS51635"/>
    </source>
</evidence>
<dbReference type="Gene3D" id="3.40.1090.10">
    <property type="entry name" value="Cytosolic phospholipase A2 catalytic domain"/>
    <property type="match status" value="2"/>
</dbReference>
<dbReference type="SUPFAM" id="SSF52151">
    <property type="entry name" value="FabD/lysophospholipase-like"/>
    <property type="match status" value="1"/>
</dbReference>
<feature type="domain" description="PNPLA" evidence="3">
    <location>
        <begin position="38"/>
        <end position="249"/>
    </location>
</feature>
<comment type="caution">
    <text evidence="2">Lacks conserved residue(s) required for the propagation of feature annotation.</text>
</comment>